<feature type="compositionally biased region" description="Low complexity" evidence="1">
    <location>
        <begin position="382"/>
        <end position="396"/>
    </location>
</feature>
<organism evidence="2 3">
    <name type="scientific">Allokutzneria oryzae</name>
    <dbReference type="NCBI Taxonomy" id="1378989"/>
    <lineage>
        <taxon>Bacteria</taxon>
        <taxon>Bacillati</taxon>
        <taxon>Actinomycetota</taxon>
        <taxon>Actinomycetes</taxon>
        <taxon>Pseudonocardiales</taxon>
        <taxon>Pseudonocardiaceae</taxon>
        <taxon>Allokutzneria</taxon>
    </lineage>
</organism>
<evidence type="ECO:0008006" key="4">
    <source>
        <dbReference type="Google" id="ProtNLM"/>
    </source>
</evidence>
<accession>A0ABV6A575</accession>
<feature type="region of interest" description="Disordered" evidence="1">
    <location>
        <begin position="1"/>
        <end position="117"/>
    </location>
</feature>
<protein>
    <recommendedName>
        <fullName evidence="4">Tetratricopeptide repeat protein</fullName>
    </recommendedName>
</protein>
<proteinExistence type="predicted"/>
<dbReference type="EMBL" id="JBHLZU010000027">
    <property type="protein sequence ID" value="MFB9908320.1"/>
    <property type="molecule type" value="Genomic_DNA"/>
</dbReference>
<name>A0ABV6A575_9PSEU</name>
<dbReference type="RefSeq" id="WP_377859939.1">
    <property type="nucleotide sequence ID" value="NZ_JBHLZU010000027.1"/>
</dbReference>
<feature type="compositionally biased region" description="Basic and acidic residues" evidence="1">
    <location>
        <begin position="416"/>
        <end position="428"/>
    </location>
</feature>
<dbReference type="Proteomes" id="UP001589693">
    <property type="component" value="Unassembled WGS sequence"/>
</dbReference>
<evidence type="ECO:0000256" key="1">
    <source>
        <dbReference type="SAM" id="MobiDB-lite"/>
    </source>
</evidence>
<dbReference type="Gene3D" id="1.25.40.10">
    <property type="entry name" value="Tetratricopeptide repeat domain"/>
    <property type="match status" value="1"/>
</dbReference>
<feature type="compositionally biased region" description="Acidic residues" evidence="1">
    <location>
        <begin position="106"/>
        <end position="117"/>
    </location>
</feature>
<dbReference type="InterPro" id="IPR011990">
    <property type="entry name" value="TPR-like_helical_dom_sf"/>
</dbReference>
<comment type="caution">
    <text evidence="2">The sequence shown here is derived from an EMBL/GenBank/DDBJ whole genome shotgun (WGS) entry which is preliminary data.</text>
</comment>
<evidence type="ECO:0000313" key="2">
    <source>
        <dbReference type="EMBL" id="MFB9908320.1"/>
    </source>
</evidence>
<feature type="compositionally biased region" description="Basic and acidic residues" evidence="1">
    <location>
        <begin position="1"/>
        <end position="104"/>
    </location>
</feature>
<feature type="region of interest" description="Disordered" evidence="1">
    <location>
        <begin position="306"/>
        <end position="428"/>
    </location>
</feature>
<sequence>MPRDDRGGERKFQSRDDRGDRRGYQSRDDRGGSGERRFGSRDDRGDRGGSRPYQDRRDDRGGERKFGSRDDRPGNRDRKFDRKDRAPRGADGPRSESDAPRLPEPELPEGIEAADLDSEVRADLRSLPKGAAESIAKHLVAAGQLIDEDPEKALEHARYARSKAGRVALVREAAGLAAYHAGEWAEAIAELRASRRMGGGPGHLAILADCERALGRPERALEFARSPEAAQLTPDQAVELRIVIAGARRDLGQLDASVVALQGSDLDAKRRDPWSARLFYAYADNLAAAGRTEEAVQWFINAAEADVEEETDASDRASELSGGERTTFEAVHISPAPAKPAPAETEEAEAEKAVPDETEADKADEKADEPEPVAEQEKQETADAPAVPAFVAATEVVEPETEAKDESAAVPTFVQPDEKKSEKDDNAS</sequence>
<keyword evidence="3" id="KW-1185">Reference proteome</keyword>
<dbReference type="SUPFAM" id="SSF48452">
    <property type="entry name" value="TPR-like"/>
    <property type="match status" value="1"/>
</dbReference>
<evidence type="ECO:0000313" key="3">
    <source>
        <dbReference type="Proteomes" id="UP001589693"/>
    </source>
</evidence>
<gene>
    <name evidence="2" type="ORF">ACFFQA_30670</name>
</gene>
<reference evidence="2 3" key="1">
    <citation type="submission" date="2024-09" db="EMBL/GenBank/DDBJ databases">
        <authorList>
            <person name="Sun Q."/>
            <person name="Mori K."/>
        </authorList>
    </citation>
    <scope>NUCLEOTIDE SEQUENCE [LARGE SCALE GENOMIC DNA]</scope>
    <source>
        <strain evidence="2 3">TBRC 7907</strain>
    </source>
</reference>
<feature type="compositionally biased region" description="Basic and acidic residues" evidence="1">
    <location>
        <begin position="350"/>
        <end position="365"/>
    </location>
</feature>